<dbReference type="CDD" id="cd19411">
    <property type="entry name" value="MCP2201-like_sensor"/>
    <property type="match status" value="1"/>
</dbReference>
<feature type="transmembrane region" description="Helical" evidence="4">
    <location>
        <begin position="188"/>
        <end position="209"/>
    </location>
</feature>
<dbReference type="CDD" id="cd06225">
    <property type="entry name" value="HAMP"/>
    <property type="match status" value="1"/>
</dbReference>
<gene>
    <name evidence="7" type="ORF">AACH06_06935</name>
</gene>
<proteinExistence type="inferred from homology"/>
<sequence>MTFLRNLKIGARLAFAFGALIVLLLAICGYSAVSAGALARDLEATATIDLTRVQLAYQLEQQAGLIARASRELLLVDGAGQIKKQRELIKKSLTDADTTFAKLAELGDDGESMKAVREARDQYSKAVAKFLETLDAGNPDDARTALLIELRPVQAAYEKAVDALTAVIANQAEDRAAGGQKTAQATSLGAMVLGAVGVVLAVGAALAIARSITGPLGEAVSAAQAIKAGDLRSTIHADGQDEIATLLRAMRDMQGHLTHVIEDVTRAARDVATSSDEIAHGNADLSARTERASTNLQQTASAMEEISATVAGSSAKSREATDVANRARAAVIEGGESVDSLVGTMNRIAESSNRIKDIIAVIDGIAFQTNILALNAAVEAARAGEQGRGFAVVAGEVRSLAARASSAAKEIKGLIDDSAEKVALGTQTVADVGQRIKGIVDEVVGVRQLIEEVSVASSQQEAGIGSVNTSVADLDQATQQNAALVEELAATTESLKSNASRLVASVEFFRIPAAA</sequence>
<dbReference type="PROSITE" id="PS50885">
    <property type="entry name" value="HAMP"/>
    <property type="match status" value="1"/>
</dbReference>
<dbReference type="Pfam" id="PF00015">
    <property type="entry name" value="MCPsignal"/>
    <property type="match status" value="1"/>
</dbReference>
<dbReference type="SMART" id="SM00304">
    <property type="entry name" value="HAMP"/>
    <property type="match status" value="1"/>
</dbReference>
<keyword evidence="3" id="KW-0807">Transducer</keyword>
<evidence type="ECO:0000313" key="8">
    <source>
        <dbReference type="Proteomes" id="UP001371218"/>
    </source>
</evidence>
<evidence type="ECO:0000256" key="4">
    <source>
        <dbReference type="SAM" id="Phobius"/>
    </source>
</evidence>
<dbReference type="Pfam" id="PF00672">
    <property type="entry name" value="HAMP"/>
    <property type="match status" value="1"/>
</dbReference>
<dbReference type="Pfam" id="PF12729">
    <property type="entry name" value="4HB_MCP_1"/>
    <property type="match status" value="1"/>
</dbReference>
<comment type="similarity">
    <text evidence="2">Belongs to the methyl-accepting chemotaxis (MCP) protein family.</text>
</comment>
<dbReference type="InterPro" id="IPR003660">
    <property type="entry name" value="HAMP_dom"/>
</dbReference>
<dbReference type="InterPro" id="IPR051310">
    <property type="entry name" value="MCP_chemotaxis"/>
</dbReference>
<evidence type="ECO:0000256" key="3">
    <source>
        <dbReference type="PROSITE-ProRule" id="PRU00284"/>
    </source>
</evidence>
<organism evidence="7 8">
    <name type="scientific">Ideonella lacteola</name>
    <dbReference type="NCBI Taxonomy" id="2984193"/>
    <lineage>
        <taxon>Bacteria</taxon>
        <taxon>Pseudomonadati</taxon>
        <taxon>Pseudomonadota</taxon>
        <taxon>Betaproteobacteria</taxon>
        <taxon>Burkholderiales</taxon>
        <taxon>Sphaerotilaceae</taxon>
        <taxon>Ideonella</taxon>
    </lineage>
</organism>
<dbReference type="InterPro" id="IPR004089">
    <property type="entry name" value="MCPsignal_dom"/>
</dbReference>
<feature type="domain" description="HAMP" evidence="6">
    <location>
        <begin position="210"/>
        <end position="262"/>
    </location>
</feature>
<dbReference type="Gene3D" id="1.10.287.950">
    <property type="entry name" value="Methyl-accepting chemotaxis protein"/>
    <property type="match status" value="1"/>
</dbReference>
<dbReference type="SUPFAM" id="SSF58104">
    <property type="entry name" value="Methyl-accepting chemotaxis protein (MCP) signaling domain"/>
    <property type="match status" value="1"/>
</dbReference>
<dbReference type="PROSITE" id="PS50111">
    <property type="entry name" value="CHEMOTAXIS_TRANSDUC_2"/>
    <property type="match status" value="1"/>
</dbReference>
<evidence type="ECO:0000256" key="2">
    <source>
        <dbReference type="ARBA" id="ARBA00029447"/>
    </source>
</evidence>
<name>A0ABU9BNV2_9BURK</name>
<keyword evidence="4" id="KW-0472">Membrane</keyword>
<dbReference type="RefSeq" id="WP_341424919.1">
    <property type="nucleotide sequence ID" value="NZ_JBBUTG010000003.1"/>
</dbReference>
<dbReference type="SMART" id="SM00283">
    <property type="entry name" value="MA"/>
    <property type="match status" value="1"/>
</dbReference>
<comment type="caution">
    <text evidence="7">The sequence shown here is derived from an EMBL/GenBank/DDBJ whole genome shotgun (WGS) entry which is preliminary data.</text>
</comment>
<dbReference type="PANTHER" id="PTHR43531">
    <property type="entry name" value="PROTEIN ICFG"/>
    <property type="match status" value="1"/>
</dbReference>
<dbReference type="PANTHER" id="PTHR43531:SF14">
    <property type="entry name" value="METHYL-ACCEPTING CHEMOTAXIS PROTEIN I-RELATED"/>
    <property type="match status" value="1"/>
</dbReference>
<feature type="domain" description="Methyl-accepting transducer" evidence="5">
    <location>
        <begin position="267"/>
        <end position="496"/>
    </location>
</feature>
<keyword evidence="8" id="KW-1185">Reference proteome</keyword>
<reference evidence="7 8" key="1">
    <citation type="submission" date="2024-04" db="EMBL/GenBank/DDBJ databases">
        <title>Novel species of the genus Ideonella isolated from streams.</title>
        <authorList>
            <person name="Lu H."/>
        </authorList>
    </citation>
    <scope>NUCLEOTIDE SEQUENCE [LARGE SCALE GENOMIC DNA]</scope>
    <source>
        <strain evidence="7 8">DXS29W</strain>
    </source>
</reference>
<keyword evidence="4" id="KW-0812">Transmembrane</keyword>
<keyword evidence="4" id="KW-1133">Transmembrane helix</keyword>
<dbReference type="InterPro" id="IPR047347">
    <property type="entry name" value="YvaQ-like_sensor"/>
</dbReference>
<evidence type="ECO:0000313" key="7">
    <source>
        <dbReference type="EMBL" id="MEK8030557.1"/>
    </source>
</evidence>
<dbReference type="Proteomes" id="UP001371218">
    <property type="component" value="Unassembled WGS sequence"/>
</dbReference>
<keyword evidence="1" id="KW-0488">Methylation</keyword>
<dbReference type="EMBL" id="JBBUTG010000003">
    <property type="protein sequence ID" value="MEK8030557.1"/>
    <property type="molecule type" value="Genomic_DNA"/>
</dbReference>
<protein>
    <submittedName>
        <fullName evidence="7">Methyl-accepting chemotaxis protein</fullName>
    </submittedName>
</protein>
<evidence type="ECO:0000259" key="5">
    <source>
        <dbReference type="PROSITE" id="PS50111"/>
    </source>
</evidence>
<evidence type="ECO:0000256" key="1">
    <source>
        <dbReference type="ARBA" id="ARBA00022481"/>
    </source>
</evidence>
<dbReference type="InterPro" id="IPR024478">
    <property type="entry name" value="HlyB_4HB_MCP"/>
</dbReference>
<evidence type="ECO:0000259" key="6">
    <source>
        <dbReference type="PROSITE" id="PS50885"/>
    </source>
</evidence>
<accession>A0ABU9BNV2</accession>